<evidence type="ECO:0000313" key="3">
    <source>
        <dbReference type="EMBL" id="KAJ3488887.1"/>
    </source>
</evidence>
<dbReference type="Proteomes" id="UP001212997">
    <property type="component" value="Unassembled WGS sequence"/>
</dbReference>
<evidence type="ECO:0000256" key="1">
    <source>
        <dbReference type="SAM" id="MobiDB-lite"/>
    </source>
</evidence>
<keyword evidence="2" id="KW-0812">Transmembrane</keyword>
<proteinExistence type="predicted"/>
<organism evidence="3 4">
    <name type="scientific">Meripilus lineatus</name>
    <dbReference type="NCBI Taxonomy" id="2056292"/>
    <lineage>
        <taxon>Eukaryota</taxon>
        <taxon>Fungi</taxon>
        <taxon>Dikarya</taxon>
        <taxon>Basidiomycota</taxon>
        <taxon>Agaricomycotina</taxon>
        <taxon>Agaricomycetes</taxon>
        <taxon>Polyporales</taxon>
        <taxon>Meripilaceae</taxon>
        <taxon>Meripilus</taxon>
    </lineage>
</organism>
<feature type="transmembrane region" description="Helical" evidence="2">
    <location>
        <begin position="7"/>
        <end position="30"/>
    </location>
</feature>
<dbReference type="AlphaFoldDB" id="A0AAD5VAK6"/>
<evidence type="ECO:0000256" key="2">
    <source>
        <dbReference type="SAM" id="Phobius"/>
    </source>
</evidence>
<accession>A0AAD5VAK6</accession>
<feature type="region of interest" description="Disordered" evidence="1">
    <location>
        <begin position="132"/>
        <end position="152"/>
    </location>
</feature>
<keyword evidence="2" id="KW-0472">Membrane</keyword>
<name>A0AAD5VAK6_9APHY</name>
<gene>
    <name evidence="3" type="ORF">NLI96_g2514</name>
</gene>
<evidence type="ECO:0000313" key="4">
    <source>
        <dbReference type="Proteomes" id="UP001212997"/>
    </source>
</evidence>
<reference evidence="3" key="1">
    <citation type="submission" date="2022-07" db="EMBL/GenBank/DDBJ databases">
        <title>Genome Sequence of Physisporinus lineatus.</title>
        <authorList>
            <person name="Buettner E."/>
        </authorList>
    </citation>
    <scope>NUCLEOTIDE SEQUENCE</scope>
    <source>
        <strain evidence="3">VT162</strain>
    </source>
</reference>
<keyword evidence="4" id="KW-1185">Reference proteome</keyword>
<sequence length="215" mass="24846">MRWKLNWYFVSIWVIVNILSVIWWIFYVIGSADPTPHSTGTLGIFALRTLIVLGFWSIPFNLFPAIWYIRRMRIYTKEVARPSRQKRTFDVNPWIVYPFWITIFSLPIILFFSAYGAWAFDSIELERHPHYSATTSPATSDPPPGVPKWKGRTPPNSTFPLDSIPLSKHSPTTRTPHMDISTGVVRLLPKREIRVLSSPVYKGHFLNVTPSPSIF</sequence>
<protein>
    <submittedName>
        <fullName evidence="3">Uncharacterized protein</fullName>
    </submittedName>
</protein>
<feature type="transmembrane region" description="Helical" evidence="2">
    <location>
        <begin position="42"/>
        <end position="69"/>
    </location>
</feature>
<keyword evidence="2" id="KW-1133">Transmembrane helix</keyword>
<comment type="caution">
    <text evidence="3">The sequence shown here is derived from an EMBL/GenBank/DDBJ whole genome shotgun (WGS) entry which is preliminary data.</text>
</comment>
<feature type="transmembrane region" description="Helical" evidence="2">
    <location>
        <begin position="94"/>
        <end position="118"/>
    </location>
</feature>
<dbReference type="EMBL" id="JANAWD010000057">
    <property type="protein sequence ID" value="KAJ3488887.1"/>
    <property type="molecule type" value="Genomic_DNA"/>
</dbReference>